<evidence type="ECO:0000256" key="1">
    <source>
        <dbReference type="SAM" id="MobiDB-lite"/>
    </source>
</evidence>
<dbReference type="EMBL" id="ML220122">
    <property type="protein sequence ID" value="TGZ80806.1"/>
    <property type="molecule type" value="Genomic_DNA"/>
</dbReference>
<evidence type="ECO:0000313" key="3">
    <source>
        <dbReference type="Proteomes" id="UP000298138"/>
    </source>
</evidence>
<dbReference type="Proteomes" id="UP000298138">
    <property type="component" value="Unassembled WGS sequence"/>
</dbReference>
<gene>
    <name evidence="2" type="ORF">EX30DRAFT_341140</name>
</gene>
<proteinExistence type="predicted"/>
<feature type="region of interest" description="Disordered" evidence="1">
    <location>
        <begin position="1"/>
        <end position="49"/>
    </location>
</feature>
<protein>
    <submittedName>
        <fullName evidence="2">Uncharacterized protein</fullName>
    </submittedName>
</protein>
<sequence>MTVSPTPGHQSIKSGHPTFTGEFSNQNHPNPLHSRVGEPPQPALLPTPSRCVTAASNGLSMARSACI</sequence>
<dbReference type="InParanoid" id="A0A4S2MWA2"/>
<evidence type="ECO:0000313" key="2">
    <source>
        <dbReference type="EMBL" id="TGZ80806.1"/>
    </source>
</evidence>
<name>A0A4S2MWA2_9PEZI</name>
<dbReference type="AlphaFoldDB" id="A0A4S2MWA2"/>
<feature type="compositionally biased region" description="Polar residues" evidence="1">
    <location>
        <begin position="1"/>
        <end position="13"/>
    </location>
</feature>
<organism evidence="2 3">
    <name type="scientific">Ascodesmis nigricans</name>
    <dbReference type="NCBI Taxonomy" id="341454"/>
    <lineage>
        <taxon>Eukaryota</taxon>
        <taxon>Fungi</taxon>
        <taxon>Dikarya</taxon>
        <taxon>Ascomycota</taxon>
        <taxon>Pezizomycotina</taxon>
        <taxon>Pezizomycetes</taxon>
        <taxon>Pezizales</taxon>
        <taxon>Ascodesmidaceae</taxon>
        <taxon>Ascodesmis</taxon>
    </lineage>
</organism>
<keyword evidence="3" id="KW-1185">Reference proteome</keyword>
<accession>A0A4S2MWA2</accession>
<reference evidence="2 3" key="1">
    <citation type="submission" date="2019-04" db="EMBL/GenBank/DDBJ databases">
        <title>Comparative genomics and transcriptomics to analyze fruiting body development in filamentous ascomycetes.</title>
        <authorList>
            <consortium name="DOE Joint Genome Institute"/>
            <person name="Lutkenhaus R."/>
            <person name="Traeger S."/>
            <person name="Breuer J."/>
            <person name="Kuo A."/>
            <person name="Lipzen A."/>
            <person name="Pangilinan J."/>
            <person name="Dilworth D."/>
            <person name="Sandor L."/>
            <person name="Poggeler S."/>
            <person name="Barry K."/>
            <person name="Grigoriev I.V."/>
            <person name="Nowrousian M."/>
        </authorList>
    </citation>
    <scope>NUCLEOTIDE SEQUENCE [LARGE SCALE GENOMIC DNA]</scope>
    <source>
        <strain evidence="2 3">CBS 389.68</strain>
    </source>
</reference>